<feature type="coiled-coil region" evidence="1">
    <location>
        <begin position="56"/>
        <end position="84"/>
    </location>
</feature>
<evidence type="ECO:0000313" key="5">
    <source>
        <dbReference type="WBParaSite" id="HPBE_0001930101-mRNA-1"/>
    </source>
</evidence>
<feature type="region of interest" description="Disordered" evidence="2">
    <location>
        <begin position="276"/>
        <end position="309"/>
    </location>
</feature>
<evidence type="ECO:0000313" key="3">
    <source>
        <dbReference type="EMBL" id="VDP14691.1"/>
    </source>
</evidence>
<feature type="region of interest" description="Disordered" evidence="2">
    <location>
        <begin position="94"/>
        <end position="123"/>
    </location>
</feature>
<dbReference type="Proteomes" id="UP000050761">
    <property type="component" value="Unassembled WGS sequence"/>
</dbReference>
<gene>
    <name evidence="3" type="ORF">HPBE_LOCUS19300</name>
</gene>
<reference evidence="3 4" key="1">
    <citation type="submission" date="2018-11" db="EMBL/GenBank/DDBJ databases">
        <authorList>
            <consortium name="Pathogen Informatics"/>
        </authorList>
    </citation>
    <scope>NUCLEOTIDE SEQUENCE [LARGE SCALE GENOMIC DNA]</scope>
</reference>
<accession>A0A3P8AW39</accession>
<feature type="compositionally biased region" description="Basic and acidic residues" evidence="2">
    <location>
        <begin position="289"/>
        <end position="302"/>
    </location>
</feature>
<keyword evidence="1" id="KW-0175">Coiled coil</keyword>
<dbReference type="AlphaFoldDB" id="A0A183GB54"/>
<proteinExistence type="predicted"/>
<evidence type="ECO:0000313" key="4">
    <source>
        <dbReference type="Proteomes" id="UP000050761"/>
    </source>
</evidence>
<protein>
    <submittedName>
        <fullName evidence="5">Reverse transcriptase domain-containing protein</fullName>
    </submittedName>
</protein>
<reference evidence="5" key="2">
    <citation type="submission" date="2019-09" db="UniProtKB">
        <authorList>
            <consortium name="WormBaseParasite"/>
        </authorList>
    </citation>
    <scope>IDENTIFICATION</scope>
</reference>
<organism evidence="4 5">
    <name type="scientific">Heligmosomoides polygyrus</name>
    <name type="common">Parasitic roundworm</name>
    <dbReference type="NCBI Taxonomy" id="6339"/>
    <lineage>
        <taxon>Eukaryota</taxon>
        <taxon>Metazoa</taxon>
        <taxon>Ecdysozoa</taxon>
        <taxon>Nematoda</taxon>
        <taxon>Chromadorea</taxon>
        <taxon>Rhabditida</taxon>
        <taxon>Rhabditina</taxon>
        <taxon>Rhabditomorpha</taxon>
        <taxon>Strongyloidea</taxon>
        <taxon>Heligmosomidae</taxon>
        <taxon>Heligmosomoides</taxon>
    </lineage>
</organism>
<evidence type="ECO:0000256" key="1">
    <source>
        <dbReference type="SAM" id="Coils"/>
    </source>
</evidence>
<dbReference type="WBParaSite" id="HPBE_0001930101-mRNA-1">
    <property type="protein sequence ID" value="HPBE_0001930101-mRNA-1"/>
    <property type="gene ID" value="HPBE_0001930101"/>
</dbReference>
<dbReference type="EMBL" id="UZAH01031268">
    <property type="protein sequence ID" value="VDP14691.1"/>
    <property type="molecule type" value="Genomic_DNA"/>
</dbReference>
<keyword evidence="4" id="KW-1185">Reference proteome</keyword>
<evidence type="ECO:0000256" key="2">
    <source>
        <dbReference type="SAM" id="MobiDB-lite"/>
    </source>
</evidence>
<accession>A0A183GB54</accession>
<feature type="region of interest" description="Disordered" evidence="2">
    <location>
        <begin position="1"/>
        <end position="22"/>
    </location>
</feature>
<name>A0A183GB54_HELPZ</name>
<sequence length="734" mass="83040">MEPAPIGESITSDSRRTRNTNTADVEMIADDLEVEFRKLCGNDQLASLQPCEREEASRERCELEELAEVKKAEREEELLRLRRQAEFKMGTVKESAQRSIQKHDSVTRVQGEDDDVRAQDSDQMGSPRYLALPEVRPYSEEDPAYGFDAFLESFVVKYPSDSWAGAERGVLLRSKLTGRARKQYEALSTAIREVAPGELKKLRMKEGQSVADFCVELEQLTRRTHPHMDEAALHAQRAQLLYEHLAHWNDSYHLMEALESESQAYERLKQTAMRIERRDLSLRNSRATSKSERGTGGEERRPKPQRGMGVRKEMEGLTGYGVRSFDHIGRSGLLTAMDDGYDIDREVVEHPMDKSLRVCNASGKVMRFVAIVEVKVRESGEPAQEVVAKMYVTRVMEDVLILGTNVLNALGYTLTKHVRCSDQDNDGTRNRDAISTTGKQARVAYGVPTNLDAWNAAIWVCKVGADADGVVEVPVLNGQEEPAVLRVGEAVGRWEEKEDWIEVNGEEVPSESLTLAPADRSENDRMDTLRELLAQNRRKKVIPMELWNIVKGNQDVFAVDDSELTQHHSLPMKLIREARRQSDNGQDRYGVLTNLDAWDAAIWVCKVGADADGVVEVPVLNGQEEPAVLRVGEAVGRWEEKEDWIEVNGEEVPSESLTLAPADRSENDRMDTLRELLAQNRRKKVIPMELWNIVKGNQDVFAVDDSELTQHHSLPMKLIREARRQSDNGQDRYP</sequence>